<accession>A0A8J5LZS0</accession>
<feature type="compositionally biased region" description="Low complexity" evidence="2">
    <location>
        <begin position="172"/>
        <end position="186"/>
    </location>
</feature>
<keyword evidence="1" id="KW-0175">Coiled coil</keyword>
<sequence>MLARGNAKQLLKISSSKVESLEAENRHLELAQAEVAERDAVIHALERRLAKECETFKAAVTANTERTCQLHDILIKVQKGKFVDADTAQLLEDLQKRNTKASVSRKRATSASSPPSAVQTSPAATKAIKDDRPPELVDLTSDVELSSSPEDSPQAVPSAEKDSRDPVPPPTGGKTVPEAPAPAAEASSVTKKIPDSGPPGSLPHKATPSAGQGDENEGTTFHDLVALSGSDDEDEDPPRSAQASSSSAARRPSGVTSPYRSSAGEDDSSDDEVPRDPSIAKRPSLPSLPPSTPMEVDDDGGRSRKDAGGDMSPRSTSLPVILLAKKLFLPQPRVKVQLVVLETLPRLHDLVFLVAKVLQLIPAVQVQMKER</sequence>
<dbReference type="Proteomes" id="UP000709295">
    <property type="component" value="Unassembled WGS sequence"/>
</dbReference>
<feature type="compositionally biased region" description="Basic residues" evidence="2">
    <location>
        <begin position="98"/>
        <end position="108"/>
    </location>
</feature>
<feature type="compositionally biased region" description="Basic and acidic residues" evidence="2">
    <location>
        <begin position="299"/>
        <end position="308"/>
    </location>
</feature>
<protein>
    <submittedName>
        <fullName evidence="3">Uncharacterized protein</fullName>
    </submittedName>
</protein>
<organism evidence="3 4">
    <name type="scientific">Phytophthora aleatoria</name>
    <dbReference type="NCBI Taxonomy" id="2496075"/>
    <lineage>
        <taxon>Eukaryota</taxon>
        <taxon>Sar</taxon>
        <taxon>Stramenopiles</taxon>
        <taxon>Oomycota</taxon>
        <taxon>Peronosporomycetes</taxon>
        <taxon>Peronosporales</taxon>
        <taxon>Peronosporaceae</taxon>
        <taxon>Phytophthora</taxon>
    </lineage>
</organism>
<gene>
    <name evidence="3" type="ORF">JG688_00012575</name>
</gene>
<keyword evidence="4" id="KW-1185">Reference proteome</keyword>
<dbReference type="AlphaFoldDB" id="A0A8J5LZS0"/>
<evidence type="ECO:0000256" key="2">
    <source>
        <dbReference type="SAM" id="MobiDB-lite"/>
    </source>
</evidence>
<name>A0A8J5LZS0_9STRA</name>
<comment type="caution">
    <text evidence="3">The sequence shown here is derived from an EMBL/GenBank/DDBJ whole genome shotgun (WGS) entry which is preliminary data.</text>
</comment>
<proteinExistence type="predicted"/>
<evidence type="ECO:0000313" key="4">
    <source>
        <dbReference type="Proteomes" id="UP000709295"/>
    </source>
</evidence>
<dbReference type="EMBL" id="JAENGY010000985">
    <property type="protein sequence ID" value="KAG6953939.1"/>
    <property type="molecule type" value="Genomic_DNA"/>
</dbReference>
<feature type="coiled-coil region" evidence="1">
    <location>
        <begin position="11"/>
        <end position="38"/>
    </location>
</feature>
<evidence type="ECO:0000313" key="3">
    <source>
        <dbReference type="EMBL" id="KAG6953939.1"/>
    </source>
</evidence>
<evidence type="ECO:0000256" key="1">
    <source>
        <dbReference type="SAM" id="Coils"/>
    </source>
</evidence>
<feature type="compositionally biased region" description="Polar residues" evidence="2">
    <location>
        <begin position="109"/>
        <end position="123"/>
    </location>
</feature>
<feature type="compositionally biased region" description="Low complexity" evidence="2">
    <location>
        <begin position="239"/>
        <end position="253"/>
    </location>
</feature>
<feature type="region of interest" description="Disordered" evidence="2">
    <location>
        <begin position="98"/>
        <end position="315"/>
    </location>
</feature>
<reference evidence="3" key="1">
    <citation type="submission" date="2021-01" db="EMBL/GenBank/DDBJ databases">
        <title>Phytophthora aleatoria, a newly-described species from Pinus radiata is distinct from Phytophthora cactorum isolates based on comparative genomics.</title>
        <authorList>
            <person name="Mcdougal R."/>
            <person name="Panda P."/>
            <person name="Williams N."/>
            <person name="Studholme D.J."/>
        </authorList>
    </citation>
    <scope>NUCLEOTIDE SEQUENCE</scope>
    <source>
        <strain evidence="3">NZFS 4037</strain>
    </source>
</reference>